<protein>
    <submittedName>
        <fullName evidence="1">Uncharacterized protein</fullName>
    </submittedName>
</protein>
<proteinExistence type="predicted"/>
<evidence type="ECO:0000313" key="2">
    <source>
        <dbReference type="Proteomes" id="UP000192042"/>
    </source>
</evidence>
<dbReference type="AlphaFoldDB" id="A0A1W1I6N2"/>
<dbReference type="Proteomes" id="UP000192042">
    <property type="component" value="Chromosome I"/>
</dbReference>
<dbReference type="OrthoDB" id="9938695at2"/>
<dbReference type="EMBL" id="LT828648">
    <property type="protein sequence ID" value="SLM48591.1"/>
    <property type="molecule type" value="Genomic_DNA"/>
</dbReference>
<accession>A0A1W1I6N2</accession>
<dbReference type="STRING" id="1325564.NSJP_2419"/>
<evidence type="ECO:0000313" key="1">
    <source>
        <dbReference type="EMBL" id="SLM48591.1"/>
    </source>
</evidence>
<organism evidence="1 2">
    <name type="scientific">Nitrospira japonica</name>
    <dbReference type="NCBI Taxonomy" id="1325564"/>
    <lineage>
        <taxon>Bacteria</taxon>
        <taxon>Pseudomonadati</taxon>
        <taxon>Nitrospirota</taxon>
        <taxon>Nitrospiria</taxon>
        <taxon>Nitrospirales</taxon>
        <taxon>Nitrospiraceae</taxon>
        <taxon>Nitrospira</taxon>
    </lineage>
</organism>
<gene>
    <name evidence="1" type="ORF">NSJP_2419</name>
</gene>
<keyword evidence="2" id="KW-1185">Reference proteome</keyword>
<reference evidence="1 2" key="1">
    <citation type="submission" date="2017-03" db="EMBL/GenBank/DDBJ databases">
        <authorList>
            <person name="Afonso C.L."/>
            <person name="Miller P.J."/>
            <person name="Scott M.A."/>
            <person name="Spackman E."/>
            <person name="Goraichik I."/>
            <person name="Dimitrov K.M."/>
            <person name="Suarez D.L."/>
            <person name="Swayne D.E."/>
        </authorList>
    </citation>
    <scope>NUCLEOTIDE SEQUENCE [LARGE SCALE GENOMIC DNA]</scope>
    <source>
        <strain evidence="1">Genome sequencing of Nitrospira japonica strain NJ11</strain>
    </source>
</reference>
<dbReference type="KEGG" id="nja:NSJP_2419"/>
<dbReference type="RefSeq" id="WP_080886954.1">
    <property type="nucleotide sequence ID" value="NZ_LT828648.1"/>
</dbReference>
<sequence length="108" mass="11826">MRLALVFLCFAILPGCLNITNELQPSNPEVKGVLQGEDCTPIVLGMALGTNTIENAKRDGRLLGDAGTFRERIHLNDRTAISRIRTIQITDFYILLIGSSCLQVIGEP</sequence>
<name>A0A1W1I6N2_9BACT</name>